<comment type="caution">
    <text evidence="1">The sequence shown here is derived from an EMBL/GenBank/DDBJ whole genome shotgun (WGS) entry which is preliminary data.</text>
</comment>
<keyword evidence="2" id="KW-1185">Reference proteome</keyword>
<evidence type="ECO:0000313" key="1">
    <source>
        <dbReference type="EMBL" id="MCD9639821.1"/>
    </source>
</evidence>
<accession>A0ABS8UYA9</accession>
<organism evidence="1 2">
    <name type="scientific">Datura stramonium</name>
    <name type="common">Jimsonweed</name>
    <name type="synonym">Common thornapple</name>
    <dbReference type="NCBI Taxonomy" id="4076"/>
    <lineage>
        <taxon>Eukaryota</taxon>
        <taxon>Viridiplantae</taxon>
        <taxon>Streptophyta</taxon>
        <taxon>Embryophyta</taxon>
        <taxon>Tracheophyta</taxon>
        <taxon>Spermatophyta</taxon>
        <taxon>Magnoliopsida</taxon>
        <taxon>eudicotyledons</taxon>
        <taxon>Gunneridae</taxon>
        <taxon>Pentapetalae</taxon>
        <taxon>asterids</taxon>
        <taxon>lamiids</taxon>
        <taxon>Solanales</taxon>
        <taxon>Solanaceae</taxon>
        <taxon>Solanoideae</taxon>
        <taxon>Datureae</taxon>
        <taxon>Datura</taxon>
    </lineage>
</organism>
<proteinExistence type="predicted"/>
<name>A0ABS8UYA9_DATST</name>
<sequence length="97" mass="10991">MSFKEALGSLYNAKDQNRGRRWKSATVCVGPWSKGKSPSTQLLQDLQVANDHNVVLAKEIAKLKLEMSASHDENVKLKEQMIHQQSVHNNHIDKLLQ</sequence>
<gene>
    <name evidence="1" type="ORF">HAX54_024564</name>
</gene>
<dbReference type="Proteomes" id="UP000823775">
    <property type="component" value="Unassembled WGS sequence"/>
</dbReference>
<protein>
    <submittedName>
        <fullName evidence="1">Uncharacterized protein</fullName>
    </submittedName>
</protein>
<reference evidence="1 2" key="1">
    <citation type="journal article" date="2021" name="BMC Genomics">
        <title>Datura genome reveals duplications of psychoactive alkaloid biosynthetic genes and high mutation rate following tissue culture.</title>
        <authorList>
            <person name="Rajewski A."/>
            <person name="Carter-House D."/>
            <person name="Stajich J."/>
            <person name="Litt A."/>
        </authorList>
    </citation>
    <scope>NUCLEOTIDE SEQUENCE [LARGE SCALE GENOMIC DNA]</scope>
    <source>
        <strain evidence="1">AR-01</strain>
    </source>
</reference>
<dbReference type="EMBL" id="JACEIK010002992">
    <property type="protein sequence ID" value="MCD9639821.1"/>
    <property type="molecule type" value="Genomic_DNA"/>
</dbReference>
<evidence type="ECO:0000313" key="2">
    <source>
        <dbReference type="Proteomes" id="UP000823775"/>
    </source>
</evidence>